<evidence type="ECO:0000256" key="4">
    <source>
        <dbReference type="ARBA" id="ARBA00022989"/>
    </source>
</evidence>
<keyword evidence="5" id="KW-0472">Membrane</keyword>
<evidence type="ECO:0000256" key="5">
    <source>
        <dbReference type="ARBA" id="ARBA00023136"/>
    </source>
</evidence>
<dbReference type="InterPro" id="IPR029044">
    <property type="entry name" value="Nucleotide-diphossugar_trans"/>
</dbReference>
<dbReference type="GO" id="GO:0016740">
    <property type="term" value="F:transferase activity"/>
    <property type="evidence" value="ECO:0007669"/>
    <property type="project" value="UniProtKB-KW"/>
</dbReference>
<organism evidence="6 7">
    <name type="scientific">Leptospira weilii str. Ecochallenge</name>
    <dbReference type="NCBI Taxonomy" id="1049986"/>
    <lineage>
        <taxon>Bacteria</taxon>
        <taxon>Pseudomonadati</taxon>
        <taxon>Spirochaetota</taxon>
        <taxon>Spirochaetia</taxon>
        <taxon>Leptospirales</taxon>
        <taxon>Leptospiraceae</taxon>
        <taxon>Leptospira</taxon>
    </lineage>
</organism>
<sequence>VNNPNLPVVTVQLPIFNEFYVVDRLIETTVALKYPKDKLEIQLLDDSTDETVEKSRKLINHYKALGFIRVEDLKLKSYYGCFLSRLND</sequence>
<dbReference type="SUPFAM" id="SSF53448">
    <property type="entry name" value="Nucleotide-diphospho-sugar transferases"/>
    <property type="match status" value="1"/>
</dbReference>
<evidence type="ECO:0008006" key="8">
    <source>
        <dbReference type="Google" id="ProtNLM"/>
    </source>
</evidence>
<dbReference type="Gene3D" id="3.90.550.10">
    <property type="entry name" value="Spore Coat Polysaccharide Biosynthesis Protein SpsA, Chain A"/>
    <property type="match status" value="1"/>
</dbReference>
<evidence type="ECO:0000313" key="6">
    <source>
        <dbReference type="EMBL" id="EMY12019.1"/>
    </source>
</evidence>
<proteinExistence type="predicted"/>
<comment type="caution">
    <text evidence="6">The sequence shown here is derived from an EMBL/GenBank/DDBJ whole genome shotgun (WGS) entry which is preliminary data.</text>
</comment>
<keyword evidence="2" id="KW-0808">Transferase</keyword>
<dbReference type="GO" id="GO:0012505">
    <property type="term" value="C:endomembrane system"/>
    <property type="evidence" value="ECO:0007669"/>
    <property type="project" value="UniProtKB-SubCell"/>
</dbReference>
<dbReference type="PANTHER" id="PTHR32044">
    <property type="entry name" value="GLUCOMANNAN 4-BETA-MANNOSYLTRANSFERASE 9"/>
    <property type="match status" value="1"/>
</dbReference>
<evidence type="ECO:0000256" key="3">
    <source>
        <dbReference type="ARBA" id="ARBA00022692"/>
    </source>
</evidence>
<dbReference type="Proteomes" id="UP000012249">
    <property type="component" value="Unassembled WGS sequence"/>
</dbReference>
<dbReference type="AlphaFoldDB" id="N1U2A2"/>
<keyword evidence="4" id="KW-1133">Transmembrane helix</keyword>
<gene>
    <name evidence="6" type="ORF">LEP1GSC043_0232</name>
</gene>
<evidence type="ECO:0000256" key="1">
    <source>
        <dbReference type="ARBA" id="ARBA00004308"/>
    </source>
</evidence>
<reference evidence="6 7" key="1">
    <citation type="submission" date="2013-02" db="EMBL/GenBank/DDBJ databases">
        <authorList>
            <person name="Harkins D.M."/>
            <person name="Durkin A.S."/>
            <person name="Brinkac L.M."/>
            <person name="Haft D.H."/>
            <person name="Selengut J.D."/>
            <person name="Sanka R."/>
            <person name="DePew J."/>
            <person name="Purushe J."/>
            <person name="Haake D.A."/>
            <person name="Matsunaga J."/>
            <person name="Vinetz J.M."/>
            <person name="Sutton G.G."/>
            <person name="Nierman W.C."/>
            <person name="Fouts D.E."/>
        </authorList>
    </citation>
    <scope>NUCLEOTIDE SEQUENCE [LARGE SCALE GENOMIC DNA]</scope>
    <source>
        <strain evidence="6 7">Ecochallenge</strain>
    </source>
</reference>
<accession>N1U2A2</accession>
<dbReference type="EMBL" id="AHMI02000332">
    <property type="protein sequence ID" value="EMY12019.1"/>
    <property type="molecule type" value="Genomic_DNA"/>
</dbReference>
<name>N1U2A2_9LEPT</name>
<protein>
    <recommendedName>
        <fullName evidence="8">Glycosyltransferase-like protein, family 2 domain protein</fullName>
    </recommendedName>
</protein>
<feature type="non-terminal residue" evidence="6">
    <location>
        <position position="1"/>
    </location>
</feature>
<dbReference type="PANTHER" id="PTHR32044:SF80">
    <property type="entry name" value="XYLOGLUCAN GLYCOSYLTRANSFERASE 2-RELATED"/>
    <property type="match status" value="1"/>
</dbReference>
<evidence type="ECO:0000313" key="7">
    <source>
        <dbReference type="Proteomes" id="UP000012249"/>
    </source>
</evidence>
<keyword evidence="3" id="KW-0812">Transmembrane</keyword>
<comment type="subcellular location">
    <subcellularLocation>
        <location evidence="1">Endomembrane system</location>
    </subcellularLocation>
</comment>
<evidence type="ECO:0000256" key="2">
    <source>
        <dbReference type="ARBA" id="ARBA00022679"/>
    </source>
</evidence>